<proteinExistence type="predicted"/>
<dbReference type="EMBL" id="CCYD01000442">
    <property type="protein sequence ID" value="CEG39924.1"/>
    <property type="molecule type" value="Genomic_DNA"/>
</dbReference>
<dbReference type="RefSeq" id="XP_024576293.1">
    <property type="nucleotide sequence ID" value="XM_024725524.1"/>
</dbReference>
<keyword evidence="2" id="KW-1185">Reference proteome</keyword>
<organism evidence="1 2">
    <name type="scientific">Plasmopara halstedii</name>
    <name type="common">Downy mildew of sunflower</name>
    <dbReference type="NCBI Taxonomy" id="4781"/>
    <lineage>
        <taxon>Eukaryota</taxon>
        <taxon>Sar</taxon>
        <taxon>Stramenopiles</taxon>
        <taxon>Oomycota</taxon>
        <taxon>Peronosporomycetes</taxon>
        <taxon>Peronosporales</taxon>
        <taxon>Peronosporaceae</taxon>
        <taxon>Plasmopara</taxon>
    </lineage>
</organism>
<dbReference type="GeneID" id="36405205"/>
<protein>
    <submittedName>
        <fullName evidence="1">Uncharacterized protein</fullName>
    </submittedName>
</protein>
<dbReference type="AlphaFoldDB" id="A0A0P1AFN7"/>
<reference evidence="2" key="1">
    <citation type="submission" date="2014-09" db="EMBL/GenBank/DDBJ databases">
        <authorList>
            <person name="Sharma Rahul"/>
            <person name="Thines Marco"/>
        </authorList>
    </citation>
    <scope>NUCLEOTIDE SEQUENCE [LARGE SCALE GENOMIC DNA]</scope>
</reference>
<sequence>MYKVWIAHTYACNFRHDKRDRTSSRSFFSACRLDARARSSMRSFGFWDFQSEKLQGAQGARMVYASTNAEQIISLARTDPRLFEGIHSVPKELNLFFLRKRPRV</sequence>
<name>A0A0P1AFN7_PLAHL</name>
<accession>A0A0P1AFN7</accession>
<evidence type="ECO:0000313" key="2">
    <source>
        <dbReference type="Proteomes" id="UP000054928"/>
    </source>
</evidence>
<dbReference type="Proteomes" id="UP000054928">
    <property type="component" value="Unassembled WGS sequence"/>
</dbReference>
<evidence type="ECO:0000313" key="1">
    <source>
        <dbReference type="EMBL" id="CEG39924.1"/>
    </source>
</evidence>